<keyword evidence="5" id="KW-0378">Hydrolase</keyword>
<keyword evidence="6" id="KW-0460">Magnesium</keyword>
<protein>
    <recommendedName>
        <fullName evidence="10">Uridine diphosphate glucose pyrophosphatase NUDT14</fullName>
        <ecNumber evidence="9">3.6.1.45</ecNumber>
    </recommendedName>
    <alternativeName>
        <fullName evidence="11">Nucleoside diphosphate-linked moiety X motif 14</fullName>
    </alternativeName>
</protein>
<comment type="subcellular location">
    <subcellularLocation>
        <location evidence="2">Cytoplasm</location>
    </subcellularLocation>
</comment>
<evidence type="ECO:0000256" key="10">
    <source>
        <dbReference type="ARBA" id="ARBA00071467"/>
    </source>
</evidence>
<evidence type="ECO:0000256" key="9">
    <source>
        <dbReference type="ARBA" id="ARBA00066480"/>
    </source>
</evidence>
<dbReference type="PANTHER" id="PTHR11839:SF15">
    <property type="entry name" value="URIDINE DIPHOSPHATE GLUCOSE PYROPHOSPHATASE NUDT14"/>
    <property type="match status" value="1"/>
</dbReference>
<evidence type="ECO:0000256" key="3">
    <source>
        <dbReference type="ARBA" id="ARBA00011738"/>
    </source>
</evidence>
<comment type="catalytic activity">
    <reaction evidence="7">
        <text>UDP-sugar + H2O = UMP + alpha-D-aldose 1-phosphate.</text>
        <dbReference type="EC" id="3.6.1.45"/>
    </reaction>
</comment>
<proteinExistence type="predicted"/>
<comment type="function">
    <text evidence="8">Hydrolyzes UDP-glucose to glucose 1-phosphate and UMP and ADP-ribose to ribose 5-phosphate and AMP. The physiological substrate is probably UDP-glucose. Poor activity on other substrates such as ADP-glucose, CDP-glucose, GDP-glucose and GDP-mannose.</text>
</comment>
<dbReference type="PANTHER" id="PTHR11839">
    <property type="entry name" value="UDP/ADP-SUGAR PYROPHOSPHATASE"/>
    <property type="match status" value="1"/>
</dbReference>
<evidence type="ECO:0000313" key="12">
    <source>
        <dbReference type="EMBL" id="WZN60481.1"/>
    </source>
</evidence>
<name>A0AAX4P3X5_9CHLO</name>
<evidence type="ECO:0000256" key="2">
    <source>
        <dbReference type="ARBA" id="ARBA00004496"/>
    </source>
</evidence>
<evidence type="ECO:0000256" key="11">
    <source>
        <dbReference type="ARBA" id="ARBA00080475"/>
    </source>
</evidence>
<keyword evidence="4" id="KW-0963">Cytoplasm</keyword>
<comment type="cofactor">
    <cofactor evidence="1">
        <name>Mg(2+)</name>
        <dbReference type="ChEBI" id="CHEBI:18420"/>
    </cofactor>
</comment>
<reference evidence="12 13" key="1">
    <citation type="submission" date="2024-03" db="EMBL/GenBank/DDBJ databases">
        <title>Complete genome sequence of the green alga Chloropicon roscoffensis RCC1871.</title>
        <authorList>
            <person name="Lemieux C."/>
            <person name="Pombert J.-F."/>
            <person name="Otis C."/>
            <person name="Turmel M."/>
        </authorList>
    </citation>
    <scope>NUCLEOTIDE SEQUENCE [LARGE SCALE GENOMIC DNA]</scope>
    <source>
        <strain evidence="12 13">RCC1871</strain>
    </source>
</reference>
<evidence type="ECO:0000256" key="6">
    <source>
        <dbReference type="ARBA" id="ARBA00022842"/>
    </source>
</evidence>
<dbReference type="EC" id="3.6.1.45" evidence="9"/>
<evidence type="ECO:0000313" key="13">
    <source>
        <dbReference type="Proteomes" id="UP001472866"/>
    </source>
</evidence>
<keyword evidence="13" id="KW-1185">Reference proteome</keyword>
<evidence type="ECO:0000256" key="8">
    <source>
        <dbReference type="ARBA" id="ARBA00054674"/>
    </source>
</evidence>
<comment type="subunit">
    <text evidence="3">Homodimer.</text>
</comment>
<evidence type="ECO:0000256" key="5">
    <source>
        <dbReference type="ARBA" id="ARBA00022801"/>
    </source>
</evidence>
<dbReference type="GO" id="GO:0046872">
    <property type="term" value="F:metal ion binding"/>
    <property type="evidence" value="ECO:0007669"/>
    <property type="project" value="InterPro"/>
</dbReference>
<dbReference type="InterPro" id="IPR015797">
    <property type="entry name" value="NUDIX_hydrolase-like_dom_sf"/>
</dbReference>
<dbReference type="GO" id="GO:0005737">
    <property type="term" value="C:cytoplasm"/>
    <property type="evidence" value="ECO:0007669"/>
    <property type="project" value="UniProtKB-SubCell"/>
</dbReference>
<dbReference type="GO" id="GO:0006753">
    <property type="term" value="P:nucleoside phosphate metabolic process"/>
    <property type="evidence" value="ECO:0007669"/>
    <property type="project" value="TreeGrafter"/>
</dbReference>
<dbReference type="CDD" id="cd18887">
    <property type="entry name" value="NUDIX_UGPPase_Nudt14"/>
    <property type="match status" value="1"/>
</dbReference>
<dbReference type="GO" id="GO:0019693">
    <property type="term" value="P:ribose phosphate metabolic process"/>
    <property type="evidence" value="ECO:0007669"/>
    <property type="project" value="TreeGrafter"/>
</dbReference>
<accession>A0AAX4P3X5</accession>
<sequence length="251" mass="27441">MWTSRVGRVARLNACLAKVTRRRCTCSASAEEAYDLHRLSGPRLTDTVGQLKDLRIQEFKGSRYVVPSTVAFNLNGNGRTWDMIQSMGSVAIVLYHTELDAAIVVRQFRPPVWASQIGEDGRKPEVEAGFTYELCAGLIDKEGLSPKEIAREEILEEVGYDVELESITGITSYVHACAHLGTEEQIFYAEVDESMRASSGGGLSDDGEAIEVFALPMGQALSFVLESEVPKSAALIIGLQWLLNAKRAGGK</sequence>
<dbReference type="FunFam" id="3.90.79.10:FF:000035">
    <property type="entry name" value="Uridine diphosphate glucose pyrophosphatase"/>
    <property type="match status" value="1"/>
</dbReference>
<dbReference type="SUPFAM" id="SSF55811">
    <property type="entry name" value="Nudix"/>
    <property type="match status" value="1"/>
</dbReference>
<dbReference type="NCBIfam" id="TIGR00052">
    <property type="entry name" value="nudix-type nucleoside diphosphatase, YffH/AdpP family"/>
    <property type="match status" value="1"/>
</dbReference>
<dbReference type="InterPro" id="IPR004385">
    <property type="entry name" value="NDP_pyrophosphatase"/>
</dbReference>
<dbReference type="Gene3D" id="3.90.79.10">
    <property type="entry name" value="Nucleoside Triphosphate Pyrophosphohydrolase"/>
    <property type="match status" value="1"/>
</dbReference>
<dbReference type="GO" id="GO:0008768">
    <property type="term" value="F:UDP-sugar diphosphatase activity"/>
    <property type="evidence" value="ECO:0007669"/>
    <property type="project" value="UniProtKB-EC"/>
</dbReference>
<dbReference type="Proteomes" id="UP001472866">
    <property type="component" value="Chromosome 03"/>
</dbReference>
<evidence type="ECO:0000256" key="4">
    <source>
        <dbReference type="ARBA" id="ARBA00022490"/>
    </source>
</evidence>
<organism evidence="12 13">
    <name type="scientific">Chloropicon roscoffensis</name>
    <dbReference type="NCBI Taxonomy" id="1461544"/>
    <lineage>
        <taxon>Eukaryota</taxon>
        <taxon>Viridiplantae</taxon>
        <taxon>Chlorophyta</taxon>
        <taxon>Chloropicophyceae</taxon>
        <taxon>Chloropicales</taxon>
        <taxon>Chloropicaceae</taxon>
        <taxon>Chloropicon</taxon>
    </lineage>
</organism>
<dbReference type="EMBL" id="CP151503">
    <property type="protein sequence ID" value="WZN60481.1"/>
    <property type="molecule type" value="Genomic_DNA"/>
</dbReference>
<evidence type="ECO:0000256" key="1">
    <source>
        <dbReference type="ARBA" id="ARBA00001946"/>
    </source>
</evidence>
<evidence type="ECO:0000256" key="7">
    <source>
        <dbReference type="ARBA" id="ARBA00051086"/>
    </source>
</evidence>
<gene>
    <name evidence="12" type="ORF">HKI87_03g20130</name>
</gene>
<dbReference type="AlphaFoldDB" id="A0AAX4P3X5"/>